<reference evidence="2" key="1">
    <citation type="submission" date="2016-10" db="EMBL/GenBank/DDBJ databases">
        <authorList>
            <person name="Varghese N."/>
            <person name="Submissions S."/>
        </authorList>
    </citation>
    <scope>NUCLEOTIDE SEQUENCE [LARGE SCALE GENOMIC DNA]</scope>
    <source>
        <strain evidence="2">LMG 2223</strain>
    </source>
</reference>
<gene>
    <name evidence="1" type="ORF">SAMN05216202_1504</name>
</gene>
<evidence type="ECO:0000313" key="1">
    <source>
        <dbReference type="EMBL" id="SDU91244.1"/>
    </source>
</evidence>
<sequence length="45" mass="4836">MLTPSLHTKGVSSIGLKVAGTEVHLKSHEVLKFGIFPLCFKLVGD</sequence>
<evidence type="ECO:0000313" key="2">
    <source>
        <dbReference type="Proteomes" id="UP000198600"/>
    </source>
</evidence>
<dbReference type="EMBL" id="LT629802">
    <property type="protein sequence ID" value="SDU91244.1"/>
    <property type="molecule type" value="Genomic_DNA"/>
</dbReference>
<name>A0A1H2MDU6_9PSED</name>
<dbReference type="STRING" id="46679.SAMN05216202_1504"/>
<proteinExistence type="predicted"/>
<dbReference type="AlphaFoldDB" id="A0A1H2MDU6"/>
<accession>A0A1H2MDU6</accession>
<organism evidence="1 2">
    <name type="scientific">Pseudomonas mucidolens</name>
    <dbReference type="NCBI Taxonomy" id="46679"/>
    <lineage>
        <taxon>Bacteria</taxon>
        <taxon>Pseudomonadati</taxon>
        <taxon>Pseudomonadota</taxon>
        <taxon>Gammaproteobacteria</taxon>
        <taxon>Pseudomonadales</taxon>
        <taxon>Pseudomonadaceae</taxon>
        <taxon>Pseudomonas</taxon>
    </lineage>
</organism>
<protein>
    <submittedName>
        <fullName evidence="1">Uncharacterized protein</fullName>
    </submittedName>
</protein>
<dbReference type="Proteomes" id="UP000198600">
    <property type="component" value="Chromosome I"/>
</dbReference>
<keyword evidence="2" id="KW-1185">Reference proteome</keyword>